<comment type="caution">
    <text evidence="2">The sequence shown here is derived from an EMBL/GenBank/DDBJ whole genome shotgun (WGS) entry which is preliminary data.</text>
</comment>
<proteinExistence type="predicted"/>
<evidence type="ECO:0000259" key="1">
    <source>
        <dbReference type="Pfam" id="PF00501"/>
    </source>
</evidence>
<organism evidence="2 3">
    <name type="scientific">Leptomonas pyrrhocoris</name>
    <name type="common">Firebug parasite</name>
    <dbReference type="NCBI Taxonomy" id="157538"/>
    <lineage>
        <taxon>Eukaryota</taxon>
        <taxon>Discoba</taxon>
        <taxon>Euglenozoa</taxon>
        <taxon>Kinetoplastea</taxon>
        <taxon>Metakinetoplastina</taxon>
        <taxon>Trypanosomatida</taxon>
        <taxon>Trypanosomatidae</taxon>
        <taxon>Leishmaniinae</taxon>
        <taxon>Leptomonas</taxon>
    </lineage>
</organism>
<dbReference type="VEuPathDB" id="TriTrypDB:LpyrH10_01_9240"/>
<dbReference type="RefSeq" id="XP_015665321.1">
    <property type="nucleotide sequence ID" value="XM_015797313.1"/>
</dbReference>
<dbReference type="OrthoDB" id="276319at2759"/>
<dbReference type="GeneID" id="26901221"/>
<keyword evidence="2" id="KW-0436">Ligase</keyword>
<dbReference type="GO" id="GO:0005783">
    <property type="term" value="C:endoplasmic reticulum"/>
    <property type="evidence" value="ECO:0007669"/>
    <property type="project" value="TreeGrafter"/>
</dbReference>
<evidence type="ECO:0000313" key="2">
    <source>
        <dbReference type="EMBL" id="KPA86882.1"/>
    </source>
</evidence>
<reference evidence="2 3" key="1">
    <citation type="submission" date="2015-07" db="EMBL/GenBank/DDBJ databases">
        <title>High-quality genome of monoxenous trypanosomatid Leptomonas pyrrhocoris.</title>
        <authorList>
            <person name="Flegontov P."/>
            <person name="Butenko A."/>
            <person name="Firsov S."/>
            <person name="Vlcek C."/>
            <person name="Logacheva M.D."/>
            <person name="Field M."/>
            <person name="Filatov D."/>
            <person name="Flegontova O."/>
            <person name="Gerasimov E."/>
            <person name="Jackson A.P."/>
            <person name="Kelly S."/>
            <person name="Opperdoes F."/>
            <person name="O'Reilly A."/>
            <person name="Votypka J."/>
            <person name="Yurchenko V."/>
            <person name="Lukes J."/>
        </authorList>
    </citation>
    <scope>NUCLEOTIDE SEQUENCE [LARGE SCALE GENOMIC DNA]</scope>
    <source>
        <strain evidence="2">H10</strain>
    </source>
</reference>
<name>A0A0N0E0V4_LEPPY</name>
<accession>A0A0N0E0V4</accession>
<dbReference type="Pfam" id="PF00501">
    <property type="entry name" value="AMP-binding"/>
    <property type="match status" value="1"/>
</dbReference>
<dbReference type="SUPFAM" id="SSF56801">
    <property type="entry name" value="Acetyl-CoA synthetase-like"/>
    <property type="match status" value="1"/>
</dbReference>
<keyword evidence="3" id="KW-1185">Reference proteome</keyword>
<dbReference type="EMBL" id="LGTL01000001">
    <property type="protein sequence ID" value="KPA86882.1"/>
    <property type="molecule type" value="Genomic_DNA"/>
</dbReference>
<dbReference type="InterPro" id="IPR000873">
    <property type="entry name" value="AMP-dep_synth/lig_dom"/>
</dbReference>
<feature type="domain" description="AMP-dependent synthetase/ligase" evidence="1">
    <location>
        <begin position="1"/>
        <end position="252"/>
    </location>
</feature>
<gene>
    <name evidence="2" type="ORF">ABB37_00924</name>
</gene>
<dbReference type="Proteomes" id="UP000037923">
    <property type="component" value="Unassembled WGS sequence"/>
</dbReference>
<dbReference type="PANTHER" id="PTHR43272">
    <property type="entry name" value="LONG-CHAIN-FATTY-ACID--COA LIGASE"/>
    <property type="match status" value="1"/>
</dbReference>
<dbReference type="GO" id="GO:0016020">
    <property type="term" value="C:membrane"/>
    <property type="evidence" value="ECO:0007669"/>
    <property type="project" value="TreeGrafter"/>
</dbReference>
<dbReference type="OMA" id="RYIAVIC"/>
<protein>
    <submittedName>
        <fullName evidence="2">Putative long-chain-fatty-acid-CoA ligase</fullName>
    </submittedName>
</protein>
<sequence length="439" mass="48260">MYTSGTTGDPKGVVHTHGSIISGLTAMERYIDSLLPRVTQERYCAFLPLAHILEFGVVNIFLARGATVGFGSPRTLTDVTARPHGDLTEYKPRCIVAVPRVYNTLKRAVEAKLPAEGTVRRHVFDTAYQSRLAALKEGKETPYWNEKVFKQARAALGGRFEFLLSGGGPLAASTQEFVNVVFGYLVGGWGLTETICVGAIQRTGDLTPGAVGQVLEMEELKLIDTEEYKHTDQPHPRGELCLRGPFLFKGYYKKPELTAEAIDAEGWFHTGDIGSIDNDGRVSVIGRIKALAKNCLGEYIALEALEAIYANHPLVLNNCACVVVNPDRRYIAVICVAAETKVRKFVAAHPEGFPPAAVDGTMPIAELIALPELCAKAAASMAEMGREARRKPFELPHDVRFVLEEWTPENGVLTAAMKLKRKAISERFARQIEEMFVKE</sequence>
<dbReference type="Gene3D" id="3.40.50.12780">
    <property type="entry name" value="N-terminal domain of ligase-like"/>
    <property type="match status" value="1"/>
</dbReference>
<evidence type="ECO:0000313" key="3">
    <source>
        <dbReference type="Proteomes" id="UP000037923"/>
    </source>
</evidence>
<dbReference type="PANTHER" id="PTHR43272:SF105">
    <property type="entry name" value="ACYL COA SYNTHETASE, PUTATIVE-RELATED"/>
    <property type="match status" value="1"/>
</dbReference>
<dbReference type="AlphaFoldDB" id="A0A0N0E0V4"/>
<dbReference type="InterPro" id="IPR042099">
    <property type="entry name" value="ANL_N_sf"/>
</dbReference>
<dbReference type="GO" id="GO:0004467">
    <property type="term" value="F:long-chain fatty acid-CoA ligase activity"/>
    <property type="evidence" value="ECO:0007669"/>
    <property type="project" value="TreeGrafter"/>
</dbReference>